<feature type="region of interest" description="Disordered" evidence="1">
    <location>
        <begin position="62"/>
        <end position="83"/>
    </location>
</feature>
<gene>
    <name evidence="3" type="ORF">DEBURN_LOCUS9176</name>
</gene>
<name>A0A9N9CAR6_9GLOM</name>
<keyword evidence="4" id="KW-1185">Reference proteome</keyword>
<feature type="non-terminal residue" evidence="3">
    <location>
        <position position="1"/>
    </location>
</feature>
<reference evidence="3" key="1">
    <citation type="submission" date="2021-06" db="EMBL/GenBank/DDBJ databases">
        <authorList>
            <person name="Kallberg Y."/>
            <person name="Tangrot J."/>
            <person name="Rosling A."/>
        </authorList>
    </citation>
    <scope>NUCLEOTIDE SEQUENCE</scope>
    <source>
        <strain evidence="3">AZ414A</strain>
    </source>
</reference>
<sequence>MKTSFNILLFVTFLLFCTEAQTEYPTVVEYWCGKPYIPKNKFFKNIQHLRRDINQCSKRATFDSTSEDSTGYHDTFSPTSPSTIRLPTTRDPIPFVPNLSNGYTAMFQNQPYLSTDSIGSLMVTVTNTTSTIVVKASLDDGTEILAATRINIEENVVKVTFSLAKIVPKLKAYNVKISFYTEFDGILVHITYSELYYLPAGPKTVKIDRLYGGIFTSTNETIFPVGPYVDVGGWLAKGNIRANIQTLKDLNYNIISPDPPYPNISFIHQMFQAADIIGGIYIQYSFRHDYTDTQKVIDQVNQFKNYSSLLTWHIADEPDGVHWTNNSAVFEAYEVIKRMDPYHPASLVLNCQHSAAFYADSTDVLIADVYPIGINTYHCTEYSGVCGCDNCVGNFSLDIPKRTQKYMADLDLIGRGLIVKWMVLQAFYDQNSWWERTPTSQEIRAMWYISIIYGYKGLMFWRFPFILEHSTKDQITNLSKRIKDLSYYMTSMLQLPPSHIIISPDLNIYAGGWISEDRKTFLLIVVNGNEELLINFRITIKYLISLGLLYGVGETDRGKESRVFIENGIFEGNLEAYEVGIFIFGEKKPIKET</sequence>
<keyword evidence="2" id="KW-0732">Signal</keyword>
<evidence type="ECO:0000256" key="2">
    <source>
        <dbReference type="SAM" id="SignalP"/>
    </source>
</evidence>
<comment type="caution">
    <text evidence="3">The sequence shown here is derived from an EMBL/GenBank/DDBJ whole genome shotgun (WGS) entry which is preliminary data.</text>
</comment>
<dbReference type="OrthoDB" id="2338662at2759"/>
<protein>
    <submittedName>
        <fullName evidence="3">8096_t:CDS:1</fullName>
    </submittedName>
</protein>
<dbReference type="Proteomes" id="UP000789706">
    <property type="component" value="Unassembled WGS sequence"/>
</dbReference>
<dbReference type="AlphaFoldDB" id="A0A9N9CAR6"/>
<feature type="signal peptide" evidence="2">
    <location>
        <begin position="1"/>
        <end position="22"/>
    </location>
</feature>
<organism evidence="3 4">
    <name type="scientific">Diversispora eburnea</name>
    <dbReference type="NCBI Taxonomy" id="1213867"/>
    <lineage>
        <taxon>Eukaryota</taxon>
        <taxon>Fungi</taxon>
        <taxon>Fungi incertae sedis</taxon>
        <taxon>Mucoromycota</taxon>
        <taxon>Glomeromycotina</taxon>
        <taxon>Glomeromycetes</taxon>
        <taxon>Diversisporales</taxon>
        <taxon>Diversisporaceae</taxon>
        <taxon>Diversispora</taxon>
    </lineage>
</organism>
<evidence type="ECO:0000313" key="3">
    <source>
        <dbReference type="EMBL" id="CAG8593533.1"/>
    </source>
</evidence>
<proteinExistence type="predicted"/>
<feature type="chain" id="PRO_5040433108" evidence="2">
    <location>
        <begin position="23"/>
        <end position="593"/>
    </location>
</feature>
<evidence type="ECO:0000313" key="4">
    <source>
        <dbReference type="Proteomes" id="UP000789706"/>
    </source>
</evidence>
<dbReference type="SUPFAM" id="SSF51445">
    <property type="entry name" value="(Trans)glycosidases"/>
    <property type="match status" value="1"/>
</dbReference>
<accession>A0A9N9CAR6</accession>
<evidence type="ECO:0000256" key="1">
    <source>
        <dbReference type="SAM" id="MobiDB-lite"/>
    </source>
</evidence>
<dbReference type="InterPro" id="IPR017853">
    <property type="entry name" value="GH"/>
</dbReference>
<dbReference type="Gene3D" id="3.20.20.80">
    <property type="entry name" value="Glycosidases"/>
    <property type="match status" value="1"/>
</dbReference>
<dbReference type="EMBL" id="CAJVPK010001632">
    <property type="protein sequence ID" value="CAG8593533.1"/>
    <property type="molecule type" value="Genomic_DNA"/>
</dbReference>